<gene>
    <name evidence="2" type="ORF">HERI1096_LOCUS20426</name>
</gene>
<feature type="transmembrane region" description="Helical" evidence="1">
    <location>
        <begin position="86"/>
        <end position="105"/>
    </location>
</feature>
<proteinExistence type="predicted"/>
<dbReference type="EMBL" id="HBHX01036749">
    <property type="protein sequence ID" value="CAE0119725.1"/>
    <property type="molecule type" value="Transcribed_RNA"/>
</dbReference>
<name>A0A7S3AZ28_9EUKA</name>
<organism evidence="2">
    <name type="scientific">Haptolina ericina</name>
    <dbReference type="NCBI Taxonomy" id="156174"/>
    <lineage>
        <taxon>Eukaryota</taxon>
        <taxon>Haptista</taxon>
        <taxon>Haptophyta</taxon>
        <taxon>Prymnesiophyceae</taxon>
        <taxon>Prymnesiales</taxon>
        <taxon>Prymnesiaceae</taxon>
        <taxon>Haptolina</taxon>
    </lineage>
</organism>
<keyword evidence="1" id="KW-0472">Membrane</keyword>
<dbReference type="AlphaFoldDB" id="A0A7S3AZ28"/>
<evidence type="ECO:0000256" key="1">
    <source>
        <dbReference type="SAM" id="Phobius"/>
    </source>
</evidence>
<sequence length="111" mass="11808">MLKEWDESTAKVQSAMLAERLTIREEMERLTALNEEYQDLTKGGGGGLDRNSIVSGISFLVGLTYVSAALNELLKLALGGGNDGSLATITINSLLGAAGVGYYFYRKGDAS</sequence>
<feature type="transmembrane region" description="Helical" evidence="1">
    <location>
        <begin position="53"/>
        <end position="74"/>
    </location>
</feature>
<reference evidence="2" key="1">
    <citation type="submission" date="2021-01" db="EMBL/GenBank/DDBJ databases">
        <authorList>
            <person name="Corre E."/>
            <person name="Pelletier E."/>
            <person name="Niang G."/>
            <person name="Scheremetjew M."/>
            <person name="Finn R."/>
            <person name="Kale V."/>
            <person name="Holt S."/>
            <person name="Cochrane G."/>
            <person name="Meng A."/>
            <person name="Brown T."/>
            <person name="Cohen L."/>
        </authorList>
    </citation>
    <scope>NUCLEOTIDE SEQUENCE</scope>
    <source>
        <strain evidence="2">CCMP281</strain>
    </source>
</reference>
<accession>A0A7S3AZ28</accession>
<protein>
    <submittedName>
        <fullName evidence="2">Uncharacterized protein</fullName>
    </submittedName>
</protein>
<keyword evidence="1" id="KW-0812">Transmembrane</keyword>
<keyword evidence="1" id="KW-1133">Transmembrane helix</keyword>
<evidence type="ECO:0000313" key="2">
    <source>
        <dbReference type="EMBL" id="CAE0119725.1"/>
    </source>
</evidence>